<dbReference type="Pfam" id="PF11143">
    <property type="entry name" value="DUF2919"/>
    <property type="match status" value="1"/>
</dbReference>
<evidence type="ECO:0000313" key="3">
    <source>
        <dbReference type="Proteomes" id="UP000006755"/>
    </source>
</evidence>
<feature type="transmembrane region" description="Helical" evidence="1">
    <location>
        <begin position="23"/>
        <end position="41"/>
    </location>
</feature>
<dbReference type="Proteomes" id="UP000006755">
    <property type="component" value="Unassembled WGS sequence"/>
</dbReference>
<dbReference type="EMBL" id="AMRI01000029">
    <property type="protein sequence ID" value="EKE68683.1"/>
    <property type="molecule type" value="Genomic_DNA"/>
</dbReference>
<keyword evidence="1" id="KW-0472">Membrane</keyword>
<feature type="transmembrane region" description="Helical" evidence="1">
    <location>
        <begin position="126"/>
        <end position="150"/>
    </location>
</feature>
<feature type="transmembrane region" description="Helical" evidence="1">
    <location>
        <begin position="98"/>
        <end position="120"/>
    </location>
</feature>
<gene>
    <name evidence="2" type="ORF">B3C1_16681</name>
</gene>
<protein>
    <recommendedName>
        <fullName evidence="4">DUF2919 domain-containing protein</fullName>
    </recommendedName>
</protein>
<dbReference type="STRING" id="745411.B3C1_16681"/>
<evidence type="ECO:0008006" key="4">
    <source>
        <dbReference type="Google" id="ProtNLM"/>
    </source>
</evidence>
<accession>K2J0X3</accession>
<dbReference type="OrthoDB" id="7062431at2"/>
<keyword evidence="1" id="KW-1133">Transmembrane helix</keyword>
<keyword evidence="1" id="KW-0812">Transmembrane</keyword>
<name>K2J0X3_9GAMM</name>
<dbReference type="InterPro" id="IPR021318">
    <property type="entry name" value="DUF2919"/>
</dbReference>
<dbReference type="RefSeq" id="WP_008486271.1">
    <property type="nucleotide sequence ID" value="NZ_AMRI01000029.1"/>
</dbReference>
<evidence type="ECO:0000313" key="2">
    <source>
        <dbReference type="EMBL" id="EKE68683.1"/>
    </source>
</evidence>
<reference evidence="2 3" key="1">
    <citation type="journal article" date="2012" name="J. Bacteriol.">
        <title>Genome Sequence of Gallaecimonas xiamenensis Type Strain 3-C-1.</title>
        <authorList>
            <person name="Lai Q."/>
            <person name="Wang L."/>
            <person name="Wang W."/>
            <person name="Shao Z."/>
        </authorList>
    </citation>
    <scope>NUCLEOTIDE SEQUENCE [LARGE SCALE GENOMIC DNA]</scope>
    <source>
        <strain evidence="2 3">3-C-1</strain>
    </source>
</reference>
<sequence>MSELGWSPSQLDAKGLFKLPKPLWLVLWWLLRYPLIWVGSLMGGASGADFLNALMPRFDTAWPWLLPAIPAVLCLWLNGHRQLDSSDRLWWCWRQQGWLLKVTVAADLGLVVASIVGHHGRYDPWLAVQLTVSSWALVYLFSSKFLPLLWRDRPRFEKD</sequence>
<comment type="caution">
    <text evidence="2">The sequence shown here is derived from an EMBL/GenBank/DDBJ whole genome shotgun (WGS) entry which is preliminary data.</text>
</comment>
<organism evidence="2 3">
    <name type="scientific">Gallaecimonas xiamenensis 3-C-1</name>
    <dbReference type="NCBI Taxonomy" id="745411"/>
    <lineage>
        <taxon>Bacteria</taxon>
        <taxon>Pseudomonadati</taxon>
        <taxon>Pseudomonadota</taxon>
        <taxon>Gammaproteobacteria</taxon>
        <taxon>Enterobacterales</taxon>
        <taxon>Gallaecimonadaceae</taxon>
        <taxon>Gallaecimonas</taxon>
    </lineage>
</organism>
<feature type="transmembrane region" description="Helical" evidence="1">
    <location>
        <begin position="61"/>
        <end position="78"/>
    </location>
</feature>
<proteinExistence type="predicted"/>
<dbReference type="AlphaFoldDB" id="K2J0X3"/>
<evidence type="ECO:0000256" key="1">
    <source>
        <dbReference type="SAM" id="Phobius"/>
    </source>
</evidence>
<keyword evidence="3" id="KW-1185">Reference proteome</keyword>